<keyword evidence="2 5" id="KW-0768">Sushi</keyword>
<feature type="chain" id="PRO_5017344709" description="Sushi domain-containing protein" evidence="6">
    <location>
        <begin position="35"/>
        <end position="338"/>
    </location>
</feature>
<dbReference type="SUPFAM" id="SSF57535">
    <property type="entry name" value="Complement control module/SCR domain"/>
    <property type="match status" value="3"/>
</dbReference>
<dbReference type="InterPro" id="IPR051503">
    <property type="entry name" value="ComplSys_Reg/VirEntry_Med"/>
</dbReference>
<proteinExistence type="predicted"/>
<dbReference type="InterPro" id="IPR000436">
    <property type="entry name" value="Sushi_SCR_CCP_dom"/>
</dbReference>
<keyword evidence="3 6" id="KW-0732">Signal</keyword>
<dbReference type="PANTHER" id="PTHR45785">
    <property type="entry name" value="COMPLEMENT FACTOR H-RELATED"/>
    <property type="match status" value="1"/>
</dbReference>
<dbReference type="CDD" id="cd00033">
    <property type="entry name" value="CCP"/>
    <property type="match status" value="1"/>
</dbReference>
<dbReference type="AlphaFoldDB" id="A0A3B4GUF5"/>
<evidence type="ECO:0000256" key="3">
    <source>
        <dbReference type="ARBA" id="ARBA00022729"/>
    </source>
</evidence>
<reference evidence="8" key="1">
    <citation type="submission" date="2023-09" db="UniProtKB">
        <authorList>
            <consortium name="Ensembl"/>
        </authorList>
    </citation>
    <scope>IDENTIFICATION</scope>
</reference>
<dbReference type="InterPro" id="IPR035976">
    <property type="entry name" value="Sushi/SCR/CCP_sf"/>
</dbReference>
<evidence type="ECO:0000256" key="1">
    <source>
        <dbReference type="ARBA" id="ARBA00004328"/>
    </source>
</evidence>
<feature type="signal peptide" evidence="6">
    <location>
        <begin position="1"/>
        <end position="34"/>
    </location>
</feature>
<name>A0A3B4GUF5_9CICH</name>
<evidence type="ECO:0000313" key="8">
    <source>
        <dbReference type="Ensembl" id="ENSPNYP00000026635.1"/>
    </source>
</evidence>
<dbReference type="STRING" id="303518.ENSPNYP00000026635"/>
<evidence type="ECO:0000256" key="6">
    <source>
        <dbReference type="SAM" id="SignalP"/>
    </source>
</evidence>
<sequence>QCWSVHSSSYTPDRMCARYLGFVLLIWFAGVTHAQNENVCRAPVLDGGYYVPEKETYFLKEELTYACDSGRKPVLEGWWATSRCEDGNWVHKPQCIDQNACLPPTIPHGKYDKAEDGWYKERDSILVQCDDGYECKDKCTPRCRSGTWSPLPVCESKNSCSEPPKISHAVIIHQYKEVFSEGSEVQYECEEGYTREGNNIFCERGQWTAGPTCSKWSLTVDIDGFFHSSFKPSVLSVQNVNIVLSCGGGSSVLCHALVKWLFGLSNVEVWAFLAALYSIHHIVKSVFWLAQPEYMREGEEKYFSCTARDRHIFVRCANRRIYLGRCKYLSLYILTLSE</sequence>
<accession>A0A3B4GUF5</accession>
<dbReference type="GeneTree" id="ENSGT00940000177007"/>
<organism evidence="8">
    <name type="scientific">Pundamilia nyererei</name>
    <dbReference type="NCBI Taxonomy" id="303518"/>
    <lineage>
        <taxon>Eukaryota</taxon>
        <taxon>Metazoa</taxon>
        <taxon>Chordata</taxon>
        <taxon>Craniata</taxon>
        <taxon>Vertebrata</taxon>
        <taxon>Euteleostomi</taxon>
        <taxon>Actinopterygii</taxon>
        <taxon>Neopterygii</taxon>
        <taxon>Teleostei</taxon>
        <taxon>Neoteleostei</taxon>
        <taxon>Acanthomorphata</taxon>
        <taxon>Ovalentaria</taxon>
        <taxon>Cichlomorphae</taxon>
        <taxon>Cichliformes</taxon>
        <taxon>Cichlidae</taxon>
        <taxon>African cichlids</taxon>
        <taxon>Pseudocrenilabrinae</taxon>
        <taxon>Haplochromini</taxon>
        <taxon>Pundamilia</taxon>
    </lineage>
</organism>
<dbReference type="Ensembl" id="ENSPNYT00000027286.1">
    <property type="protein sequence ID" value="ENSPNYP00000026635.1"/>
    <property type="gene ID" value="ENSPNYG00000020068.1"/>
</dbReference>
<evidence type="ECO:0000256" key="2">
    <source>
        <dbReference type="ARBA" id="ARBA00022659"/>
    </source>
</evidence>
<protein>
    <recommendedName>
        <fullName evidence="7">Sushi domain-containing protein</fullName>
    </recommendedName>
</protein>
<dbReference type="PANTHER" id="PTHR45785:SF2">
    <property type="entry name" value="COMPLEMENT FACTOR H-RELATED"/>
    <property type="match status" value="1"/>
</dbReference>
<feature type="domain" description="Sushi" evidence="7">
    <location>
        <begin position="158"/>
        <end position="215"/>
    </location>
</feature>
<evidence type="ECO:0000256" key="4">
    <source>
        <dbReference type="ARBA" id="ARBA00023157"/>
    </source>
</evidence>
<feature type="domain" description="Sushi" evidence="7">
    <location>
        <begin position="38"/>
        <end position="97"/>
    </location>
</feature>
<dbReference type="SMART" id="SM00032">
    <property type="entry name" value="CCP"/>
    <property type="match status" value="3"/>
</dbReference>
<feature type="domain" description="Sushi" evidence="7">
    <location>
        <begin position="99"/>
        <end position="156"/>
    </location>
</feature>
<dbReference type="Gene3D" id="2.10.70.10">
    <property type="entry name" value="Complement Module, domain 1"/>
    <property type="match status" value="3"/>
</dbReference>
<comment type="subcellular location">
    <subcellularLocation>
        <location evidence="1">Virion</location>
    </subcellularLocation>
</comment>
<dbReference type="Pfam" id="PF00084">
    <property type="entry name" value="Sushi"/>
    <property type="match status" value="3"/>
</dbReference>
<evidence type="ECO:0000256" key="5">
    <source>
        <dbReference type="PROSITE-ProRule" id="PRU00302"/>
    </source>
</evidence>
<comment type="caution">
    <text evidence="5">Lacks conserved residue(s) required for the propagation of feature annotation.</text>
</comment>
<evidence type="ECO:0000259" key="7">
    <source>
        <dbReference type="PROSITE" id="PS50923"/>
    </source>
</evidence>
<dbReference type="PROSITE" id="PS50923">
    <property type="entry name" value="SUSHI"/>
    <property type="match status" value="3"/>
</dbReference>
<keyword evidence="4" id="KW-1015">Disulfide bond</keyword>